<feature type="compositionally biased region" description="Basic and acidic residues" evidence="1">
    <location>
        <begin position="21"/>
        <end position="53"/>
    </location>
</feature>
<feature type="compositionally biased region" description="Acidic residues" evidence="1">
    <location>
        <begin position="10"/>
        <end position="20"/>
    </location>
</feature>
<gene>
    <name evidence="2" type="ORF">NDU88_010097</name>
</gene>
<sequence length="82" mass="9203">MKRTASGSEGDADQTCEADAEEQHETHPKQDKEADGFEDIRDTGQRCKEDPGKARPARKLQKPQFQDPEASHVTAFRALLQH</sequence>
<comment type="caution">
    <text evidence="2">The sequence shown here is derived from an EMBL/GenBank/DDBJ whole genome shotgun (WGS) entry which is preliminary data.</text>
</comment>
<evidence type="ECO:0000313" key="3">
    <source>
        <dbReference type="Proteomes" id="UP001066276"/>
    </source>
</evidence>
<feature type="region of interest" description="Disordered" evidence="1">
    <location>
        <begin position="1"/>
        <end position="73"/>
    </location>
</feature>
<accession>A0AAV7S1L5</accession>
<protein>
    <submittedName>
        <fullName evidence="2">Uncharacterized protein</fullName>
    </submittedName>
</protein>
<reference evidence="2" key="1">
    <citation type="journal article" date="2022" name="bioRxiv">
        <title>Sequencing and chromosome-scale assembly of the giantPleurodeles waltlgenome.</title>
        <authorList>
            <person name="Brown T."/>
            <person name="Elewa A."/>
            <person name="Iarovenko S."/>
            <person name="Subramanian E."/>
            <person name="Araus A.J."/>
            <person name="Petzold A."/>
            <person name="Susuki M."/>
            <person name="Suzuki K.-i.T."/>
            <person name="Hayashi T."/>
            <person name="Toyoda A."/>
            <person name="Oliveira C."/>
            <person name="Osipova E."/>
            <person name="Leigh N.D."/>
            <person name="Simon A."/>
            <person name="Yun M.H."/>
        </authorList>
    </citation>
    <scope>NUCLEOTIDE SEQUENCE</scope>
    <source>
        <strain evidence="2">20211129_DDA</strain>
        <tissue evidence="2">Liver</tissue>
    </source>
</reference>
<dbReference type="Proteomes" id="UP001066276">
    <property type="component" value="Chromosome 5"/>
</dbReference>
<organism evidence="2 3">
    <name type="scientific">Pleurodeles waltl</name>
    <name type="common">Iberian ribbed newt</name>
    <dbReference type="NCBI Taxonomy" id="8319"/>
    <lineage>
        <taxon>Eukaryota</taxon>
        <taxon>Metazoa</taxon>
        <taxon>Chordata</taxon>
        <taxon>Craniata</taxon>
        <taxon>Vertebrata</taxon>
        <taxon>Euteleostomi</taxon>
        <taxon>Amphibia</taxon>
        <taxon>Batrachia</taxon>
        <taxon>Caudata</taxon>
        <taxon>Salamandroidea</taxon>
        <taxon>Salamandridae</taxon>
        <taxon>Pleurodelinae</taxon>
        <taxon>Pleurodeles</taxon>
    </lineage>
</organism>
<dbReference type="AlphaFoldDB" id="A0AAV7S1L5"/>
<evidence type="ECO:0000256" key="1">
    <source>
        <dbReference type="SAM" id="MobiDB-lite"/>
    </source>
</evidence>
<dbReference type="EMBL" id="JANPWB010000009">
    <property type="protein sequence ID" value="KAJ1157384.1"/>
    <property type="molecule type" value="Genomic_DNA"/>
</dbReference>
<evidence type="ECO:0000313" key="2">
    <source>
        <dbReference type="EMBL" id="KAJ1157384.1"/>
    </source>
</evidence>
<name>A0AAV7S1L5_PLEWA</name>
<proteinExistence type="predicted"/>
<keyword evidence="3" id="KW-1185">Reference proteome</keyword>